<keyword evidence="9" id="KW-1185">Reference proteome</keyword>
<reference evidence="8" key="1">
    <citation type="journal article" date="2020" name="Fungal Divers.">
        <title>Resolving the Mortierellaceae phylogeny through synthesis of multi-gene phylogenetics and phylogenomics.</title>
        <authorList>
            <person name="Vandepol N."/>
            <person name="Liber J."/>
            <person name="Desiro A."/>
            <person name="Na H."/>
            <person name="Kennedy M."/>
            <person name="Barry K."/>
            <person name="Grigoriev I.V."/>
            <person name="Miller A.N."/>
            <person name="O'Donnell K."/>
            <person name="Stajich J.E."/>
            <person name="Bonito G."/>
        </authorList>
    </citation>
    <scope>NUCLEOTIDE SEQUENCE</scope>
    <source>
        <strain evidence="8">KOD948</strain>
    </source>
</reference>
<sequence length="1526" mass="168029">MNRRTAHAKRQQLEGSSSARRAAVGSSQDVPGTLGIQLGRLLISTKQHIRNLLDSFIFCDESTIGRPRTTYNAPSHLPIISSDPDYMDMDMVTQSGSATEADATFATRAQQNITVSIPQVSQDIEGEADVYNSTIEFLALMSAFVSITCWLLQSRLGPTFAIAKERRHQKHRGEGPEMDALRAGDIEMDGSTDSHSTKDKGDIDRLAEFLDLFDDCDNVLNPIKDALKFGKAERERDSGAESENDPMDQAGLFAWHFYLFAADPEGPLAKEGQAIDAESLRAVHFDVILNELYTTHVLSMTVKEHQKDHGQFYTPPRVVDFMWKRATMGHGNLLDRFMEHVTGITRDGAESTAGSNPDNLSTALIPTALDPCLGVSTFLSCYVRLLIEEAQVGHAGAIWNAEITLKLLLHQICEHVWGIELDGFTFWMARCGIIAALIPLVQRVQELSHQRLPSLSQREHIVHGPGMTLDYSHEMPKLPRLHLFRSDTLQLVVPEGESPEIAWERDCILQLRNPNRLLFDFIVTNPPYMIRKTGTFSAPDPEVYDWSILGSAFASGTGTGATSGGSPSTSNLKSSKQKTKGNSASSVLISDEARLPTVDTSQEDTTTMEPEAIALGATTPDSDASVGSAVHSQAEKSPMQFRPGAKGMMQAYGYFIWFAAQRIKPNSGVSCMITASQWLTLEFATKLRAWLFENCLMEEFFQFEPFKVFSKVQTDSLIFKIRPMDRTLQLDPNQQARDLLEPRTVFFRHTDRHKSLAGILQDYMDFPLPTSSSSESNDLSIMVSSKTREELRAAITAPLSSTTSAAVDSSNPGTMTICNYSFAPMMPSSLLTTFLLTLTQDLGGICSAGTKKINRLSAVEPLLWHRGPNTNPVYGLVVRMEYARNMFGEAMTQRWFRSALYWNGKNSPESGAIAPGSSNSGSSKAMHKEGLFWQGRDHLRLSKKEGSPAESYLVPALGPQKLYGLCMVDKESVKVLKQQVECGVKGAMALWNYLTDVRNHFQPGLAIKKRKVTFNGDQQVVDDGGIAFCSTNQCGSDVPEKIVHPINYGYFSKTQPRQRFFLDMSSLAVTNQCIYLTLNKLSHHYDAQQSAPLIYYLTLLNSSTLQFFLLHHCQYDQQGRMRLFRESMAKIPFQDRDVKSHPERVRYAARLGELVIELKGVLYQVASGWNLTGTSTGRGKGSTATLMDARLGDHLAGSGGTSHGLLDWIRRGGDAPTGVLTRVREQVRQILLSTTPASAHQPSTPFGSLAAETLTTSSMDTDPNTNVVDSIQSRLLISTRDQADIRQPHRSTNVGGAMEVESLGPAYTSLSISALPRSAPGTSLFQGFDQKEVTRECDTIIQAIERAIVMVEIVQWAVDQYGFMLYGIQPKLQKLLELELKIVYGSRLESLVSPPPTPFVFDSSLFATTGQRRTPSQSQLQGPSQQPIPGSAASSLGITVSALYRWDGDADADADAESRAKDSIHQPSAISDPSIRSPLSGPPVSSSTGSRNAGLPLYATSILDNAQLAIDLLQDLLKRYPPSPHA</sequence>
<evidence type="ECO:0000313" key="8">
    <source>
        <dbReference type="EMBL" id="KAG0248562.1"/>
    </source>
</evidence>
<dbReference type="GO" id="GO:0032259">
    <property type="term" value="P:methylation"/>
    <property type="evidence" value="ECO:0007669"/>
    <property type="project" value="UniProtKB-KW"/>
</dbReference>
<feature type="region of interest" description="Disordered" evidence="6">
    <location>
        <begin position="1411"/>
        <end position="1432"/>
    </location>
</feature>
<feature type="compositionally biased region" description="Low complexity" evidence="6">
    <location>
        <begin position="1415"/>
        <end position="1431"/>
    </location>
</feature>
<dbReference type="SUPFAM" id="SSF53335">
    <property type="entry name" value="S-adenosyl-L-methionine-dependent methyltransferases"/>
    <property type="match status" value="1"/>
</dbReference>
<proteinExistence type="predicted"/>
<dbReference type="InterPro" id="IPR050953">
    <property type="entry name" value="N4_N6_ade-DNA_methylase"/>
</dbReference>
<feature type="region of interest" description="Disordered" evidence="6">
    <location>
        <begin position="1"/>
        <end position="29"/>
    </location>
</feature>
<dbReference type="PANTHER" id="PTHR33841">
    <property type="entry name" value="DNA METHYLTRANSFERASE YEEA-RELATED"/>
    <property type="match status" value="1"/>
</dbReference>
<feature type="region of interest" description="Disordered" evidence="6">
    <location>
        <begin position="557"/>
        <end position="586"/>
    </location>
</feature>
<dbReference type="PRINTS" id="PR00507">
    <property type="entry name" value="N12N6MTFRASE"/>
</dbReference>
<comment type="catalytic activity">
    <reaction evidence="5">
        <text>a 2'-deoxyadenosine in DNA + S-adenosyl-L-methionine = an N(6)-methyl-2'-deoxyadenosine in DNA + S-adenosyl-L-homocysteine + H(+)</text>
        <dbReference type="Rhea" id="RHEA:15197"/>
        <dbReference type="Rhea" id="RHEA-COMP:12418"/>
        <dbReference type="Rhea" id="RHEA-COMP:12419"/>
        <dbReference type="ChEBI" id="CHEBI:15378"/>
        <dbReference type="ChEBI" id="CHEBI:57856"/>
        <dbReference type="ChEBI" id="CHEBI:59789"/>
        <dbReference type="ChEBI" id="CHEBI:90615"/>
        <dbReference type="ChEBI" id="CHEBI:90616"/>
        <dbReference type="EC" id="2.1.1.72"/>
    </reaction>
</comment>
<feature type="compositionally biased region" description="Low complexity" evidence="6">
    <location>
        <begin position="15"/>
        <end position="27"/>
    </location>
</feature>
<keyword evidence="4" id="KW-0949">S-adenosyl-L-methionine</keyword>
<dbReference type="EC" id="2.1.1.72" evidence="1"/>
<evidence type="ECO:0000256" key="1">
    <source>
        <dbReference type="ARBA" id="ARBA00011900"/>
    </source>
</evidence>
<keyword evidence="2" id="KW-0489">Methyltransferase</keyword>
<dbReference type="OrthoDB" id="2441416at2759"/>
<accession>A0A9P6PN18</accession>
<evidence type="ECO:0000259" key="7">
    <source>
        <dbReference type="Pfam" id="PF07669"/>
    </source>
</evidence>
<protein>
    <recommendedName>
        <fullName evidence="1">site-specific DNA-methyltransferase (adenine-specific)</fullName>
        <ecNumber evidence="1">2.1.1.72</ecNumber>
    </recommendedName>
</protein>
<dbReference type="InterPro" id="IPR029063">
    <property type="entry name" value="SAM-dependent_MTases_sf"/>
</dbReference>
<dbReference type="GO" id="GO:0009007">
    <property type="term" value="F:site-specific DNA-methyltransferase (adenine-specific) activity"/>
    <property type="evidence" value="ECO:0007669"/>
    <property type="project" value="UniProtKB-EC"/>
</dbReference>
<evidence type="ECO:0000256" key="2">
    <source>
        <dbReference type="ARBA" id="ARBA00022603"/>
    </source>
</evidence>
<dbReference type="PANTHER" id="PTHR33841:SF1">
    <property type="entry name" value="DNA METHYLTRANSFERASE A"/>
    <property type="match status" value="1"/>
</dbReference>
<feature type="compositionally biased region" description="Basic residues" evidence="6">
    <location>
        <begin position="1"/>
        <end position="10"/>
    </location>
</feature>
<dbReference type="Gene3D" id="3.40.50.150">
    <property type="entry name" value="Vaccinia Virus protein VP39"/>
    <property type="match status" value="1"/>
</dbReference>
<dbReference type="GO" id="GO:0006304">
    <property type="term" value="P:DNA modification"/>
    <property type="evidence" value="ECO:0007669"/>
    <property type="project" value="InterPro"/>
</dbReference>
<dbReference type="InterPro" id="IPR002052">
    <property type="entry name" value="DNA_methylase_N6_adenine_CS"/>
</dbReference>
<feature type="region of interest" description="Disordered" evidence="6">
    <location>
        <begin position="1454"/>
        <end position="1491"/>
    </location>
</feature>
<dbReference type="Pfam" id="PF07669">
    <property type="entry name" value="Eco57I"/>
    <property type="match status" value="1"/>
</dbReference>
<name>A0A9P6PN18_9FUNG</name>
<evidence type="ECO:0000256" key="4">
    <source>
        <dbReference type="ARBA" id="ARBA00022691"/>
    </source>
</evidence>
<keyword evidence="3" id="KW-0808">Transferase</keyword>
<dbReference type="PROSITE" id="PS00092">
    <property type="entry name" value="N6_MTASE"/>
    <property type="match status" value="1"/>
</dbReference>
<organism evidence="8 9">
    <name type="scientific">Mortierella polycephala</name>
    <dbReference type="NCBI Taxonomy" id="41804"/>
    <lineage>
        <taxon>Eukaryota</taxon>
        <taxon>Fungi</taxon>
        <taxon>Fungi incertae sedis</taxon>
        <taxon>Mucoromycota</taxon>
        <taxon>Mortierellomycotina</taxon>
        <taxon>Mortierellomycetes</taxon>
        <taxon>Mortierellales</taxon>
        <taxon>Mortierellaceae</taxon>
        <taxon>Mortierella</taxon>
    </lineage>
</organism>
<dbReference type="InterPro" id="IPR011639">
    <property type="entry name" value="MethylTrfase_TaqI-like_dom"/>
</dbReference>
<dbReference type="EMBL" id="JAAAJA010000966">
    <property type="protein sequence ID" value="KAG0248562.1"/>
    <property type="molecule type" value="Genomic_DNA"/>
</dbReference>
<evidence type="ECO:0000256" key="3">
    <source>
        <dbReference type="ARBA" id="ARBA00022679"/>
    </source>
</evidence>
<dbReference type="Proteomes" id="UP000726737">
    <property type="component" value="Unassembled WGS sequence"/>
</dbReference>
<evidence type="ECO:0000313" key="9">
    <source>
        <dbReference type="Proteomes" id="UP000726737"/>
    </source>
</evidence>
<comment type="caution">
    <text evidence="8">The sequence shown here is derived from an EMBL/GenBank/DDBJ whole genome shotgun (WGS) entry which is preliminary data.</text>
</comment>
<evidence type="ECO:0000256" key="6">
    <source>
        <dbReference type="SAM" id="MobiDB-lite"/>
    </source>
</evidence>
<evidence type="ECO:0000256" key="5">
    <source>
        <dbReference type="ARBA" id="ARBA00047942"/>
    </source>
</evidence>
<dbReference type="GO" id="GO:0003676">
    <property type="term" value="F:nucleic acid binding"/>
    <property type="evidence" value="ECO:0007669"/>
    <property type="project" value="InterPro"/>
</dbReference>
<gene>
    <name evidence="8" type="ORF">BG011_010137</name>
</gene>
<feature type="domain" description="Type II methyltransferase M.TaqI-like" evidence="7">
    <location>
        <begin position="643"/>
        <end position="709"/>
    </location>
</feature>